<evidence type="ECO:0000313" key="2">
    <source>
        <dbReference type="Proteomes" id="UP000887572"/>
    </source>
</evidence>
<organism evidence="2 3">
    <name type="scientific">Globodera rostochiensis</name>
    <name type="common">Golden nematode worm</name>
    <name type="synonym">Heterodera rostochiensis</name>
    <dbReference type="NCBI Taxonomy" id="31243"/>
    <lineage>
        <taxon>Eukaryota</taxon>
        <taxon>Metazoa</taxon>
        <taxon>Ecdysozoa</taxon>
        <taxon>Nematoda</taxon>
        <taxon>Chromadorea</taxon>
        <taxon>Rhabditida</taxon>
        <taxon>Tylenchina</taxon>
        <taxon>Tylenchomorpha</taxon>
        <taxon>Tylenchoidea</taxon>
        <taxon>Heteroderidae</taxon>
        <taxon>Heteroderinae</taxon>
        <taxon>Globodera</taxon>
    </lineage>
</organism>
<evidence type="ECO:0000313" key="3">
    <source>
        <dbReference type="WBParaSite" id="Gr19_v10_g2347.t1"/>
    </source>
</evidence>
<dbReference type="WBParaSite" id="Gr19_v10_g2347.t1">
    <property type="protein sequence ID" value="Gr19_v10_g2347.t1"/>
    <property type="gene ID" value="Gr19_v10_g2347"/>
</dbReference>
<feature type="compositionally biased region" description="Polar residues" evidence="1">
    <location>
        <begin position="126"/>
        <end position="135"/>
    </location>
</feature>
<keyword evidence="2" id="KW-1185">Reference proteome</keyword>
<protein>
    <submittedName>
        <fullName evidence="3">Uncharacterized protein</fullName>
    </submittedName>
</protein>
<accession>A0A914HNY7</accession>
<name>A0A914HNY7_GLORO</name>
<dbReference type="Proteomes" id="UP000887572">
    <property type="component" value="Unplaced"/>
</dbReference>
<feature type="region of interest" description="Disordered" evidence="1">
    <location>
        <begin position="126"/>
        <end position="186"/>
    </location>
</feature>
<reference evidence="3" key="1">
    <citation type="submission" date="2022-11" db="UniProtKB">
        <authorList>
            <consortium name="WormBaseParasite"/>
        </authorList>
    </citation>
    <scope>IDENTIFICATION</scope>
</reference>
<feature type="compositionally biased region" description="Basic residues" evidence="1">
    <location>
        <begin position="146"/>
        <end position="158"/>
    </location>
</feature>
<dbReference type="AlphaFoldDB" id="A0A914HNY7"/>
<sequence>MENPSSSMGSNAVNNGTLSVIRHTRSAAALQDQPETSFVLLYMLTSLTEASFLAMNLTSLDPALSVAPEKRSREESENWSDVQKHVTDMFWKSCVIAGGKFCVTSVNIARNRHCLRRFRRNATTWATASVQTSRSDPAATGNPTARGRRHRRSLRSQHRPLPSGAGGCCIASGRTTSGDAGSEAGSKMAAPVIRLPTPNERRAEDDDAAWELADLEEEDWELDEAACGQPGTSQMPPIPEVLALREDERYVVIDEDEWESCAKSPSPPAWTSGAGGNVAE</sequence>
<evidence type="ECO:0000256" key="1">
    <source>
        <dbReference type="SAM" id="MobiDB-lite"/>
    </source>
</evidence>
<feature type="region of interest" description="Disordered" evidence="1">
    <location>
        <begin position="258"/>
        <end position="280"/>
    </location>
</feature>
<proteinExistence type="predicted"/>